<keyword evidence="10" id="KW-0378">Hydrolase</keyword>
<evidence type="ECO:0000259" key="8">
    <source>
        <dbReference type="Pfam" id="PF24961"/>
    </source>
</evidence>
<evidence type="ECO:0000256" key="5">
    <source>
        <dbReference type="SAM" id="MobiDB-lite"/>
    </source>
</evidence>
<comment type="subcellular location">
    <subcellularLocation>
        <location evidence="1">Membrane</location>
        <topology evidence="1">Multi-pass membrane protein</topology>
    </subcellularLocation>
</comment>
<keyword evidence="10" id="KW-0645">Protease</keyword>
<dbReference type="GO" id="GO:0006508">
    <property type="term" value="P:proteolysis"/>
    <property type="evidence" value="ECO:0007669"/>
    <property type="project" value="UniProtKB-KW"/>
</dbReference>
<dbReference type="Proteomes" id="UP000243084">
    <property type="component" value="Unassembled WGS sequence"/>
</dbReference>
<dbReference type="GO" id="GO:0016020">
    <property type="term" value="C:membrane"/>
    <property type="evidence" value="ECO:0007669"/>
    <property type="project" value="UniProtKB-SubCell"/>
</dbReference>
<feature type="transmembrane region" description="Helical" evidence="6">
    <location>
        <begin position="283"/>
        <end position="301"/>
    </location>
</feature>
<gene>
    <name evidence="10" type="ORF">SAMN05216229_10553</name>
</gene>
<dbReference type="AlphaFoldDB" id="A0A1I5SQE8"/>
<dbReference type="GO" id="GO:0008233">
    <property type="term" value="F:peptidase activity"/>
    <property type="evidence" value="ECO:0007669"/>
    <property type="project" value="UniProtKB-KW"/>
</dbReference>
<evidence type="ECO:0000256" key="1">
    <source>
        <dbReference type="ARBA" id="ARBA00004141"/>
    </source>
</evidence>
<feature type="domain" description="NfeD-like C-terminal" evidence="7">
    <location>
        <begin position="398"/>
        <end position="452"/>
    </location>
</feature>
<evidence type="ECO:0000313" key="10">
    <source>
        <dbReference type="EMBL" id="SFP73024.1"/>
    </source>
</evidence>
<organism evidence="10 11">
    <name type="scientific">Geopseudomonas sagittaria</name>
    <dbReference type="NCBI Taxonomy" id="1135990"/>
    <lineage>
        <taxon>Bacteria</taxon>
        <taxon>Pseudomonadati</taxon>
        <taxon>Pseudomonadota</taxon>
        <taxon>Gammaproteobacteria</taxon>
        <taxon>Pseudomonadales</taxon>
        <taxon>Pseudomonadaceae</taxon>
        <taxon>Geopseudomonas</taxon>
    </lineage>
</organism>
<dbReference type="OrthoDB" id="5289056at2"/>
<dbReference type="Pfam" id="PF01957">
    <property type="entry name" value="NfeD"/>
    <property type="match status" value="1"/>
</dbReference>
<dbReference type="PANTHER" id="PTHR33507:SF4">
    <property type="entry name" value="NODULATION COMPETITIVENESS PROTEIN NFED"/>
    <property type="match status" value="1"/>
</dbReference>
<dbReference type="EMBL" id="FOXM01000005">
    <property type="protein sequence ID" value="SFP73024.1"/>
    <property type="molecule type" value="Genomic_DNA"/>
</dbReference>
<accession>A0A1I5SQE8</accession>
<dbReference type="SUPFAM" id="SSF141322">
    <property type="entry name" value="NfeD domain-like"/>
    <property type="match status" value="1"/>
</dbReference>
<protein>
    <submittedName>
        <fullName evidence="10">Membrane-bound serine protease (ClpP class)</fullName>
    </submittedName>
</protein>
<evidence type="ECO:0000256" key="3">
    <source>
        <dbReference type="ARBA" id="ARBA00022989"/>
    </source>
</evidence>
<dbReference type="InterPro" id="IPR052165">
    <property type="entry name" value="Membrane_assoc_protease"/>
</dbReference>
<proteinExistence type="predicted"/>
<dbReference type="InterPro" id="IPR029045">
    <property type="entry name" value="ClpP/crotonase-like_dom_sf"/>
</dbReference>
<feature type="region of interest" description="Disordered" evidence="5">
    <location>
        <begin position="128"/>
        <end position="164"/>
    </location>
</feature>
<dbReference type="SUPFAM" id="SSF52096">
    <property type="entry name" value="ClpP/crotonase"/>
    <property type="match status" value="1"/>
</dbReference>
<evidence type="ECO:0000256" key="2">
    <source>
        <dbReference type="ARBA" id="ARBA00022692"/>
    </source>
</evidence>
<dbReference type="RefSeq" id="WP_092429989.1">
    <property type="nucleotide sequence ID" value="NZ_FOXM01000005.1"/>
</dbReference>
<sequence>MSPLAHGRHWILALCWLLPSLLLAAPSPVAVLTVEGAIGPASADYVVRGLARAEEEGAQLVVLNLDTPGGLDTSMRALIKALLASPLPVATYVAPSGARAASAGTYILYASHIAAMAPGTNLGAATPVQIGGLPGAPPQQPGQPATPDTPEKKEPTPADTLSRKQINDATAYIRGLAQLRGRNAEWAEQAVREAASLSAEDALRLKVIDYLASDLADLLRQLDGKRFAVVDGSVTLATAGAELRLYPPDWRTRLLAVITNPSVALILMMLGVYGLFFEFSNPGMGVGGVLGGICLILALYALQLLPVSYAGVALILLGIAFMTAEAFVPSFGVLGIGGVVAFVVGALILIDTEVPGFGIPLPLILTLAVGSALLIVSIAGMALKARRRAPQSGDAGLVGSLAAVAALQAGDPQAGWVHLQGEQWQVRSATPLQAGQQVRVIARRGLWLEVAPADAISPGGN</sequence>
<dbReference type="InterPro" id="IPR056739">
    <property type="entry name" value="NfeD_membrane"/>
</dbReference>
<dbReference type="Gene3D" id="2.40.50.140">
    <property type="entry name" value="Nucleic acid-binding proteins"/>
    <property type="match status" value="1"/>
</dbReference>
<dbReference type="InterPro" id="IPR056738">
    <property type="entry name" value="NfeD1b_N"/>
</dbReference>
<keyword evidence="3 6" id="KW-1133">Transmembrane helix</keyword>
<keyword evidence="4 6" id="KW-0472">Membrane</keyword>
<keyword evidence="11" id="KW-1185">Reference proteome</keyword>
<evidence type="ECO:0000256" key="4">
    <source>
        <dbReference type="ARBA" id="ARBA00023136"/>
    </source>
</evidence>
<dbReference type="Pfam" id="PF24961">
    <property type="entry name" value="NfeD_membrane"/>
    <property type="match status" value="1"/>
</dbReference>
<feature type="domain" description="NfeD1b N-terminal" evidence="9">
    <location>
        <begin position="29"/>
        <end position="130"/>
    </location>
</feature>
<feature type="compositionally biased region" description="Basic and acidic residues" evidence="5">
    <location>
        <begin position="149"/>
        <end position="164"/>
    </location>
</feature>
<evidence type="ECO:0000313" key="11">
    <source>
        <dbReference type="Proteomes" id="UP000243084"/>
    </source>
</evidence>
<dbReference type="Pfam" id="PF25145">
    <property type="entry name" value="NfeD1b_N"/>
    <property type="match status" value="1"/>
</dbReference>
<feature type="transmembrane region" description="Helical" evidence="6">
    <location>
        <begin position="254"/>
        <end position="276"/>
    </location>
</feature>
<keyword evidence="2 6" id="KW-0812">Transmembrane</keyword>
<dbReference type="PANTHER" id="PTHR33507">
    <property type="entry name" value="INNER MEMBRANE PROTEIN YBBJ"/>
    <property type="match status" value="1"/>
</dbReference>
<dbReference type="InterPro" id="IPR012340">
    <property type="entry name" value="NA-bd_OB-fold"/>
</dbReference>
<feature type="transmembrane region" description="Helical" evidence="6">
    <location>
        <begin position="331"/>
        <end position="350"/>
    </location>
</feature>
<feature type="transmembrane region" description="Helical" evidence="6">
    <location>
        <begin position="362"/>
        <end position="383"/>
    </location>
</feature>
<evidence type="ECO:0000259" key="7">
    <source>
        <dbReference type="Pfam" id="PF01957"/>
    </source>
</evidence>
<evidence type="ECO:0000256" key="6">
    <source>
        <dbReference type="SAM" id="Phobius"/>
    </source>
</evidence>
<evidence type="ECO:0000259" key="9">
    <source>
        <dbReference type="Pfam" id="PF25145"/>
    </source>
</evidence>
<feature type="domain" description="NfeD integral membrane" evidence="8">
    <location>
        <begin position="263"/>
        <end position="376"/>
    </location>
</feature>
<dbReference type="Gene3D" id="3.90.226.10">
    <property type="entry name" value="2-enoyl-CoA Hydratase, Chain A, domain 1"/>
    <property type="match status" value="1"/>
</dbReference>
<dbReference type="FunFam" id="3.90.226.10:FF:000089">
    <property type="entry name" value="Membrane-bound serine protease"/>
    <property type="match status" value="1"/>
</dbReference>
<reference evidence="11" key="1">
    <citation type="submission" date="2016-10" db="EMBL/GenBank/DDBJ databases">
        <authorList>
            <person name="Varghese N."/>
            <person name="Submissions S."/>
        </authorList>
    </citation>
    <scope>NUCLEOTIDE SEQUENCE [LARGE SCALE GENOMIC DNA]</scope>
    <source>
        <strain evidence="11">JCM 18195</strain>
    </source>
</reference>
<name>A0A1I5SQE8_9GAMM</name>
<dbReference type="CDD" id="cd07020">
    <property type="entry name" value="Clp_protease_NfeD_1"/>
    <property type="match status" value="1"/>
</dbReference>
<dbReference type="InterPro" id="IPR002810">
    <property type="entry name" value="NfeD-like_C"/>
</dbReference>